<protein>
    <submittedName>
        <fullName evidence="2">Uncharacterized protein</fullName>
    </submittedName>
</protein>
<feature type="region of interest" description="Disordered" evidence="1">
    <location>
        <begin position="1"/>
        <end position="73"/>
    </location>
</feature>
<evidence type="ECO:0000256" key="1">
    <source>
        <dbReference type="SAM" id="MobiDB-lite"/>
    </source>
</evidence>
<dbReference type="RefSeq" id="WP_377815521.1">
    <property type="nucleotide sequence ID" value="NZ_JBHSLU010000007.1"/>
</dbReference>
<keyword evidence="3" id="KW-1185">Reference proteome</keyword>
<dbReference type="EMBL" id="JBHSLU010000007">
    <property type="protein sequence ID" value="MFC5504515.1"/>
    <property type="molecule type" value="Genomic_DNA"/>
</dbReference>
<gene>
    <name evidence="2" type="ORF">ACFPN9_04505</name>
</gene>
<feature type="compositionally biased region" description="Basic and acidic residues" evidence="1">
    <location>
        <begin position="18"/>
        <end position="73"/>
    </location>
</feature>
<comment type="caution">
    <text evidence="2">The sequence shown here is derived from an EMBL/GenBank/DDBJ whole genome shotgun (WGS) entry which is preliminary data.</text>
</comment>
<proteinExistence type="predicted"/>
<feature type="compositionally biased region" description="Polar residues" evidence="1">
    <location>
        <begin position="1"/>
        <end position="10"/>
    </location>
</feature>
<sequence>MPAGQSSGTGAMTELQDEEVRKNDILSNRDKAQRLHDRGLDGRGVQVDEYKDTPTNRRPPLDEGLRANEEEKS</sequence>
<dbReference type="Proteomes" id="UP001596060">
    <property type="component" value="Unassembled WGS sequence"/>
</dbReference>
<name>A0ABW0NVI3_9HYPH</name>
<organism evidence="2 3">
    <name type="scientific">Bosea massiliensis</name>
    <dbReference type="NCBI Taxonomy" id="151419"/>
    <lineage>
        <taxon>Bacteria</taxon>
        <taxon>Pseudomonadati</taxon>
        <taxon>Pseudomonadota</taxon>
        <taxon>Alphaproteobacteria</taxon>
        <taxon>Hyphomicrobiales</taxon>
        <taxon>Boseaceae</taxon>
        <taxon>Bosea</taxon>
    </lineage>
</organism>
<reference evidence="3" key="1">
    <citation type="journal article" date="2019" name="Int. J. Syst. Evol. Microbiol.">
        <title>The Global Catalogue of Microorganisms (GCM) 10K type strain sequencing project: providing services to taxonomists for standard genome sequencing and annotation.</title>
        <authorList>
            <consortium name="The Broad Institute Genomics Platform"/>
            <consortium name="The Broad Institute Genome Sequencing Center for Infectious Disease"/>
            <person name="Wu L."/>
            <person name="Ma J."/>
        </authorList>
    </citation>
    <scope>NUCLEOTIDE SEQUENCE [LARGE SCALE GENOMIC DNA]</scope>
    <source>
        <strain evidence="3">CCUG 43117</strain>
    </source>
</reference>
<accession>A0ABW0NVI3</accession>
<evidence type="ECO:0000313" key="2">
    <source>
        <dbReference type="EMBL" id="MFC5504515.1"/>
    </source>
</evidence>
<evidence type="ECO:0000313" key="3">
    <source>
        <dbReference type="Proteomes" id="UP001596060"/>
    </source>
</evidence>